<evidence type="ECO:0000313" key="3">
    <source>
        <dbReference type="Proteomes" id="UP000314294"/>
    </source>
</evidence>
<protein>
    <submittedName>
        <fullName evidence="2">Uncharacterized protein</fullName>
    </submittedName>
</protein>
<dbReference type="Proteomes" id="UP000314294">
    <property type="component" value="Unassembled WGS sequence"/>
</dbReference>
<feature type="region of interest" description="Disordered" evidence="1">
    <location>
        <begin position="21"/>
        <end position="73"/>
    </location>
</feature>
<reference evidence="2 3" key="1">
    <citation type="submission" date="2019-03" db="EMBL/GenBank/DDBJ databases">
        <title>First draft genome of Liparis tanakae, snailfish: a comprehensive survey of snailfish specific genes.</title>
        <authorList>
            <person name="Kim W."/>
            <person name="Song I."/>
            <person name="Jeong J.-H."/>
            <person name="Kim D."/>
            <person name="Kim S."/>
            <person name="Ryu S."/>
            <person name="Song J.Y."/>
            <person name="Lee S.K."/>
        </authorList>
    </citation>
    <scope>NUCLEOTIDE SEQUENCE [LARGE SCALE GENOMIC DNA]</scope>
    <source>
        <tissue evidence="2">Muscle</tissue>
    </source>
</reference>
<feature type="compositionally biased region" description="Low complexity" evidence="1">
    <location>
        <begin position="48"/>
        <end position="66"/>
    </location>
</feature>
<evidence type="ECO:0000313" key="2">
    <source>
        <dbReference type="EMBL" id="TNN71619.1"/>
    </source>
</evidence>
<organism evidence="2 3">
    <name type="scientific">Liparis tanakae</name>
    <name type="common">Tanaka's snailfish</name>
    <dbReference type="NCBI Taxonomy" id="230148"/>
    <lineage>
        <taxon>Eukaryota</taxon>
        <taxon>Metazoa</taxon>
        <taxon>Chordata</taxon>
        <taxon>Craniata</taxon>
        <taxon>Vertebrata</taxon>
        <taxon>Euteleostomi</taxon>
        <taxon>Actinopterygii</taxon>
        <taxon>Neopterygii</taxon>
        <taxon>Teleostei</taxon>
        <taxon>Neoteleostei</taxon>
        <taxon>Acanthomorphata</taxon>
        <taxon>Eupercaria</taxon>
        <taxon>Perciformes</taxon>
        <taxon>Cottioidei</taxon>
        <taxon>Cottales</taxon>
        <taxon>Liparidae</taxon>
        <taxon>Liparis</taxon>
    </lineage>
</organism>
<dbReference type="AlphaFoldDB" id="A0A4Z2I0I0"/>
<accession>A0A4Z2I0I0</accession>
<comment type="caution">
    <text evidence="2">The sequence shown here is derived from an EMBL/GenBank/DDBJ whole genome shotgun (WGS) entry which is preliminary data.</text>
</comment>
<gene>
    <name evidence="2" type="ORF">EYF80_018144</name>
</gene>
<evidence type="ECO:0000256" key="1">
    <source>
        <dbReference type="SAM" id="MobiDB-lite"/>
    </source>
</evidence>
<sequence length="130" mass="14010">MKRVSESARVSARELLLQSSKKCVDFHRTAGTPRREEEKEEGGGGDAGAPQRSRTPTPRRPGTFPRVDASDPPACIAEGDAAELHLKVLRHPENPPCFCRVQHHVAVVTGLVNRSGPRPPAPPPAAVSVR</sequence>
<proteinExistence type="predicted"/>
<feature type="compositionally biased region" description="Basic and acidic residues" evidence="1">
    <location>
        <begin position="22"/>
        <end position="37"/>
    </location>
</feature>
<keyword evidence="3" id="KW-1185">Reference proteome</keyword>
<name>A0A4Z2I0I0_9TELE</name>
<dbReference type="EMBL" id="SRLO01000147">
    <property type="protein sequence ID" value="TNN71619.1"/>
    <property type="molecule type" value="Genomic_DNA"/>
</dbReference>